<dbReference type="CDD" id="cd01991">
    <property type="entry name" value="Asn_synthase_B_C"/>
    <property type="match status" value="1"/>
</dbReference>
<proteinExistence type="inferred from homology"/>
<dbReference type="InterPro" id="IPR051786">
    <property type="entry name" value="ASN_synthetase/amidase"/>
</dbReference>
<accession>A0ABS0HVJ0</accession>
<evidence type="ECO:0000256" key="2">
    <source>
        <dbReference type="ARBA" id="ARBA00005752"/>
    </source>
</evidence>
<evidence type="ECO:0000256" key="4">
    <source>
        <dbReference type="ARBA" id="ARBA00022741"/>
    </source>
</evidence>
<dbReference type="Gene3D" id="3.60.20.10">
    <property type="entry name" value="Glutamine Phosphoribosylpyrophosphate, subunit 1, domain 1"/>
    <property type="match status" value="1"/>
</dbReference>
<dbReference type="Gene3D" id="3.40.50.620">
    <property type="entry name" value="HUPs"/>
    <property type="match status" value="2"/>
</dbReference>
<evidence type="ECO:0000313" key="9">
    <source>
        <dbReference type="EMBL" id="MBF9197532.1"/>
    </source>
</evidence>
<dbReference type="InterPro" id="IPR006426">
    <property type="entry name" value="Asn_synth_AEB"/>
</dbReference>
<dbReference type="EMBL" id="JADQDN010000009">
    <property type="protein sequence ID" value="MBF9197532.1"/>
    <property type="molecule type" value="Genomic_DNA"/>
</dbReference>
<dbReference type="CDD" id="cd00712">
    <property type="entry name" value="AsnB"/>
    <property type="match status" value="1"/>
</dbReference>
<dbReference type="PANTHER" id="PTHR43284:SF1">
    <property type="entry name" value="ASPARAGINE SYNTHETASE"/>
    <property type="match status" value="1"/>
</dbReference>
<dbReference type="Pfam" id="PF00733">
    <property type="entry name" value="Asn_synthase"/>
    <property type="match status" value="1"/>
</dbReference>
<dbReference type="InterPro" id="IPR014729">
    <property type="entry name" value="Rossmann-like_a/b/a_fold"/>
</dbReference>
<dbReference type="SUPFAM" id="SSF52402">
    <property type="entry name" value="Adenine nucleotide alpha hydrolases-like"/>
    <property type="match status" value="1"/>
</dbReference>
<evidence type="ECO:0000256" key="1">
    <source>
        <dbReference type="ARBA" id="ARBA00005187"/>
    </source>
</evidence>
<evidence type="ECO:0000256" key="3">
    <source>
        <dbReference type="ARBA" id="ARBA00012737"/>
    </source>
</evidence>
<keyword evidence="6" id="KW-0315">Glutamine amidotransferase</keyword>
<dbReference type="PANTHER" id="PTHR43284">
    <property type="entry name" value="ASPARAGINE SYNTHETASE (GLUTAMINE-HYDROLYZING)"/>
    <property type="match status" value="1"/>
</dbReference>
<comment type="catalytic activity">
    <reaction evidence="7">
        <text>L-aspartate + L-glutamine + ATP + H2O = L-asparagine + L-glutamate + AMP + diphosphate + H(+)</text>
        <dbReference type="Rhea" id="RHEA:12228"/>
        <dbReference type="ChEBI" id="CHEBI:15377"/>
        <dbReference type="ChEBI" id="CHEBI:15378"/>
        <dbReference type="ChEBI" id="CHEBI:29985"/>
        <dbReference type="ChEBI" id="CHEBI:29991"/>
        <dbReference type="ChEBI" id="CHEBI:30616"/>
        <dbReference type="ChEBI" id="CHEBI:33019"/>
        <dbReference type="ChEBI" id="CHEBI:58048"/>
        <dbReference type="ChEBI" id="CHEBI:58359"/>
        <dbReference type="ChEBI" id="CHEBI:456215"/>
        <dbReference type="EC" id="6.3.5.4"/>
    </reaction>
</comment>
<name>A0ABS0HVJ0_9HYPH</name>
<evidence type="ECO:0000313" key="10">
    <source>
        <dbReference type="Proteomes" id="UP000611708"/>
    </source>
</evidence>
<dbReference type="Proteomes" id="UP000611708">
    <property type="component" value="Unassembled WGS sequence"/>
</dbReference>
<evidence type="ECO:0000256" key="7">
    <source>
        <dbReference type="ARBA" id="ARBA00048741"/>
    </source>
</evidence>
<dbReference type="PIRSF" id="PIRSF001589">
    <property type="entry name" value="Asn_synthetase_glu-h"/>
    <property type="match status" value="1"/>
</dbReference>
<comment type="similarity">
    <text evidence="2">Belongs to the asparagine synthetase family.</text>
</comment>
<sequence length="642" mass="72437">MTMMGAIDVILRVDGATPSAASLLKMAAAAPHRGRNPTTYITGRIAMAHQANAAALEEPQPYVVDSGRLAVVLSGRLYNREEVARKVEQAGHPVRDRSHCGTIAAAYDAWGDDCVRELDGDFAFTLYDSLNNRLLGARDAFGVKPLCYSHWNGALWIASEPRQILAAGVPSTPCEESIVSYIALERSLLDAGLSFHKEIRRLKPGHLIVQEGSGAPREIRYWRIDPHRVNEEKTEADMAARVREMLIQSVRRRAPEKGPYGCELSGGFDSSTVAGLLRRDLKRRGIDDPMETFSFELRDNAADEPELIDAVAKDVGANHHHIYVDKDNVFELLPHMLQAGGQPQFDMGLLYLWRCKEETARHGVHVTMSGLGGDELFFGRYQFLADLLKKGRFIELSREVASLFPYDRSTGKKTSLKKLAAAYIASPLMSRGVRAWLRRRQGRGDYPAWITPGLAQRTNLAARIAAGPPQVFNDYYRQDCLEVFESIMINMTVPIHEALGATFNVDTRFPLLDRELVEYLFAAPREYKIRGGQTRMLQRRAMEGILPPVVTQEHLKKNLNPVLWRQQNAHFARTLEKFFKQRSFRIGEYIDIDWLRRAYDDFVSGRGSGQEAYVLWYALNIESWLQLLETQREVQHDGIPAA</sequence>
<evidence type="ECO:0000259" key="8">
    <source>
        <dbReference type="PROSITE" id="PS51278"/>
    </source>
</evidence>
<gene>
    <name evidence="9" type="ORF">I2H36_15940</name>
</gene>
<dbReference type="InterPro" id="IPR033738">
    <property type="entry name" value="AsnB_N"/>
</dbReference>
<evidence type="ECO:0000256" key="6">
    <source>
        <dbReference type="ARBA" id="ARBA00022962"/>
    </source>
</evidence>
<keyword evidence="10" id="KW-1185">Reference proteome</keyword>
<dbReference type="InterPro" id="IPR029055">
    <property type="entry name" value="Ntn_hydrolases_N"/>
</dbReference>
<dbReference type="SUPFAM" id="SSF56235">
    <property type="entry name" value="N-terminal nucleophile aminohydrolases (Ntn hydrolases)"/>
    <property type="match status" value="1"/>
</dbReference>
<dbReference type="InterPro" id="IPR001962">
    <property type="entry name" value="Asn_synthase"/>
</dbReference>
<dbReference type="InterPro" id="IPR017932">
    <property type="entry name" value="GATase_2_dom"/>
</dbReference>
<comment type="caution">
    <text evidence="9">The sequence shown here is derived from an EMBL/GenBank/DDBJ whole genome shotgun (WGS) entry which is preliminary data.</text>
</comment>
<feature type="domain" description="Glutamine amidotransferase type-2" evidence="8">
    <location>
        <begin position="4"/>
        <end position="213"/>
    </location>
</feature>
<evidence type="ECO:0000256" key="5">
    <source>
        <dbReference type="ARBA" id="ARBA00022840"/>
    </source>
</evidence>
<reference evidence="9 10" key="1">
    <citation type="submission" date="2020-11" db="EMBL/GenBank/DDBJ databases">
        <authorList>
            <person name="Kim M.K."/>
        </authorList>
    </citation>
    <scope>NUCLEOTIDE SEQUENCE [LARGE SCALE GENOMIC DNA]</scope>
    <source>
        <strain evidence="9 10">BT290</strain>
    </source>
</reference>
<dbReference type="EC" id="6.3.5.4" evidence="3"/>
<dbReference type="PROSITE" id="PS51278">
    <property type="entry name" value="GATASE_TYPE_2"/>
    <property type="match status" value="1"/>
</dbReference>
<keyword evidence="4" id="KW-0547">Nucleotide-binding</keyword>
<organism evidence="9 10">
    <name type="scientific">Microvirga terrestris</name>
    <dbReference type="NCBI Taxonomy" id="2791024"/>
    <lineage>
        <taxon>Bacteria</taxon>
        <taxon>Pseudomonadati</taxon>
        <taxon>Pseudomonadota</taxon>
        <taxon>Alphaproteobacteria</taxon>
        <taxon>Hyphomicrobiales</taxon>
        <taxon>Methylobacteriaceae</taxon>
        <taxon>Microvirga</taxon>
    </lineage>
</organism>
<dbReference type="Pfam" id="PF13537">
    <property type="entry name" value="GATase_7"/>
    <property type="match status" value="1"/>
</dbReference>
<protein>
    <recommendedName>
        <fullName evidence="3">asparagine synthase (glutamine-hydrolyzing)</fullName>
        <ecNumber evidence="3">6.3.5.4</ecNumber>
    </recommendedName>
</protein>
<comment type="pathway">
    <text evidence="1">Amino-acid biosynthesis; L-asparagine biosynthesis; L-asparagine from L-aspartate (L-Gln route): step 1/1.</text>
</comment>
<keyword evidence="5" id="KW-0067">ATP-binding</keyword>